<evidence type="ECO:0000256" key="1">
    <source>
        <dbReference type="ARBA" id="ARBA00000085"/>
    </source>
</evidence>
<dbReference type="CDD" id="cd00075">
    <property type="entry name" value="HATPase"/>
    <property type="match status" value="1"/>
</dbReference>
<dbReference type="CDD" id="cd00082">
    <property type="entry name" value="HisKA"/>
    <property type="match status" value="1"/>
</dbReference>
<dbReference type="InterPro" id="IPR035965">
    <property type="entry name" value="PAS-like_dom_sf"/>
</dbReference>
<evidence type="ECO:0000256" key="2">
    <source>
        <dbReference type="ARBA" id="ARBA00012438"/>
    </source>
</evidence>
<dbReference type="SMART" id="SM00388">
    <property type="entry name" value="HisKA"/>
    <property type="match status" value="1"/>
</dbReference>
<evidence type="ECO:0000256" key="5">
    <source>
        <dbReference type="ARBA" id="ARBA00022777"/>
    </source>
</evidence>
<name>A0ABD5WU65_9EURY</name>
<organism evidence="8 9">
    <name type="scientific">Halobaculum marinum</name>
    <dbReference type="NCBI Taxonomy" id="3031996"/>
    <lineage>
        <taxon>Archaea</taxon>
        <taxon>Methanobacteriati</taxon>
        <taxon>Methanobacteriota</taxon>
        <taxon>Stenosarchaea group</taxon>
        <taxon>Halobacteria</taxon>
        <taxon>Halobacteriales</taxon>
        <taxon>Haloferacaceae</taxon>
        <taxon>Halobaculum</taxon>
    </lineage>
</organism>
<evidence type="ECO:0000256" key="4">
    <source>
        <dbReference type="ARBA" id="ARBA00022679"/>
    </source>
</evidence>
<dbReference type="GO" id="GO:0005524">
    <property type="term" value="F:ATP binding"/>
    <property type="evidence" value="ECO:0007669"/>
    <property type="project" value="UniProtKB-KW"/>
</dbReference>
<dbReference type="Pfam" id="PF02518">
    <property type="entry name" value="HATPase_c"/>
    <property type="match status" value="1"/>
</dbReference>
<dbReference type="SUPFAM" id="SSF47384">
    <property type="entry name" value="Homodimeric domain of signal transducing histidine kinase"/>
    <property type="match status" value="1"/>
</dbReference>
<gene>
    <name evidence="8" type="ORF">ACFQKD_01645</name>
</gene>
<dbReference type="SUPFAM" id="SSF55874">
    <property type="entry name" value="ATPase domain of HSP90 chaperone/DNA topoisomerase II/histidine kinase"/>
    <property type="match status" value="1"/>
</dbReference>
<dbReference type="SUPFAM" id="SSF55781">
    <property type="entry name" value="GAF domain-like"/>
    <property type="match status" value="1"/>
</dbReference>
<dbReference type="AlphaFoldDB" id="A0ABD5WU65"/>
<evidence type="ECO:0000259" key="7">
    <source>
        <dbReference type="PROSITE" id="PS50109"/>
    </source>
</evidence>
<dbReference type="PRINTS" id="PR00344">
    <property type="entry name" value="BCTRLSENSOR"/>
</dbReference>
<comment type="catalytic activity">
    <reaction evidence="1">
        <text>ATP + protein L-histidine = ADP + protein N-phospho-L-histidine.</text>
        <dbReference type="EC" id="2.7.13.3"/>
    </reaction>
</comment>
<keyword evidence="8" id="KW-0067">ATP-binding</keyword>
<accession>A0ABD5WU65</accession>
<dbReference type="PANTHER" id="PTHR43711">
    <property type="entry name" value="TWO-COMPONENT HISTIDINE KINASE"/>
    <property type="match status" value="1"/>
</dbReference>
<keyword evidence="6" id="KW-0902">Two-component regulatory system</keyword>
<dbReference type="InterPro" id="IPR003594">
    <property type="entry name" value="HATPase_dom"/>
</dbReference>
<keyword evidence="9" id="KW-1185">Reference proteome</keyword>
<feature type="domain" description="Histidine kinase" evidence="7">
    <location>
        <begin position="318"/>
        <end position="511"/>
    </location>
</feature>
<dbReference type="InterPro" id="IPR003018">
    <property type="entry name" value="GAF"/>
</dbReference>
<dbReference type="Gene3D" id="3.30.450.20">
    <property type="entry name" value="PAS domain"/>
    <property type="match status" value="1"/>
</dbReference>
<reference evidence="8 9" key="1">
    <citation type="journal article" date="2019" name="Int. J. Syst. Evol. Microbiol.">
        <title>The Global Catalogue of Microorganisms (GCM) 10K type strain sequencing project: providing services to taxonomists for standard genome sequencing and annotation.</title>
        <authorList>
            <consortium name="The Broad Institute Genomics Platform"/>
            <consortium name="The Broad Institute Genome Sequencing Center for Infectious Disease"/>
            <person name="Wu L."/>
            <person name="Ma J."/>
        </authorList>
    </citation>
    <scope>NUCLEOTIDE SEQUENCE [LARGE SCALE GENOMIC DNA]</scope>
    <source>
        <strain evidence="8 9">DT55</strain>
    </source>
</reference>
<evidence type="ECO:0000313" key="9">
    <source>
        <dbReference type="Proteomes" id="UP001596388"/>
    </source>
</evidence>
<dbReference type="InterPro" id="IPR013656">
    <property type="entry name" value="PAS_4"/>
</dbReference>
<dbReference type="InterPro" id="IPR036097">
    <property type="entry name" value="HisK_dim/P_sf"/>
</dbReference>
<dbReference type="Pfam" id="PF08448">
    <property type="entry name" value="PAS_4"/>
    <property type="match status" value="1"/>
</dbReference>
<keyword evidence="5" id="KW-0418">Kinase</keyword>
<dbReference type="InterPro" id="IPR036890">
    <property type="entry name" value="HATPase_C_sf"/>
</dbReference>
<proteinExistence type="predicted"/>
<dbReference type="PANTHER" id="PTHR43711:SF1">
    <property type="entry name" value="HISTIDINE KINASE 1"/>
    <property type="match status" value="1"/>
</dbReference>
<dbReference type="RefSeq" id="WP_276236526.1">
    <property type="nucleotide sequence ID" value="NZ_CP119989.1"/>
</dbReference>
<dbReference type="InterPro" id="IPR003661">
    <property type="entry name" value="HisK_dim/P_dom"/>
</dbReference>
<dbReference type="Gene3D" id="3.30.450.40">
    <property type="match status" value="1"/>
</dbReference>
<dbReference type="EMBL" id="JBHTAG010000002">
    <property type="protein sequence ID" value="MFC7095993.1"/>
    <property type="molecule type" value="Genomic_DNA"/>
</dbReference>
<dbReference type="EC" id="2.7.13.3" evidence="2"/>
<dbReference type="PROSITE" id="PS50109">
    <property type="entry name" value="HIS_KIN"/>
    <property type="match status" value="1"/>
</dbReference>
<comment type="caution">
    <text evidence="8">The sequence shown here is derived from an EMBL/GenBank/DDBJ whole genome shotgun (WGS) entry which is preliminary data.</text>
</comment>
<keyword evidence="8" id="KW-0547">Nucleotide-binding</keyword>
<dbReference type="InterPro" id="IPR050736">
    <property type="entry name" value="Sensor_HK_Regulatory"/>
</dbReference>
<dbReference type="InterPro" id="IPR029016">
    <property type="entry name" value="GAF-like_dom_sf"/>
</dbReference>
<dbReference type="InterPro" id="IPR004358">
    <property type="entry name" value="Sig_transdc_His_kin-like_C"/>
</dbReference>
<dbReference type="GeneID" id="79270124"/>
<dbReference type="SMART" id="SM00387">
    <property type="entry name" value="HATPase_c"/>
    <property type="match status" value="1"/>
</dbReference>
<dbReference type="GO" id="GO:0004673">
    <property type="term" value="F:protein histidine kinase activity"/>
    <property type="evidence" value="ECO:0007669"/>
    <property type="project" value="UniProtKB-EC"/>
</dbReference>
<dbReference type="Proteomes" id="UP001596388">
    <property type="component" value="Unassembled WGS sequence"/>
</dbReference>
<dbReference type="InterPro" id="IPR000014">
    <property type="entry name" value="PAS"/>
</dbReference>
<sequence>MTNIEESEDGPAAADQWPGDLDPAFLDRLTDGFYAVDEEWRFVYLNERATELFVQTADLDDEDVGLLGRELWTLLPEAVGTPFHRRLIEAMETGDPLEVEEYYEPSDTWFQIRAYPGADGLTATVRDVTEEHRKEETLRAREESLRRITEAVSDPDLSFEERVDTLLAVGQDVLGTAYGTLSRIRDDEYVFEVVRAPDDSFTVGDTVDLSATNCERVVVSEESLALKDIPTEDPELARRDGFAKHGISCYVGAPVVVDGEVYGTFCFYDTASRSEAFADWQVTLIDLMAEWVSSALERQMVEEDLRRQNDRLEEFAAIVSHDLRNPLAVAKGQAEMATEECDSEHLEKAVRAHERMDRIISDVLTMARSGRVVQEPEAVDLADVAREAWETAETADATLETAALPTVRADESRLVQLFENLFRNAVDHGGDAVTVSVTATPGGFAVDDDGPGIPEADREVVFDHGHTSRDDGTGFGLSIVREIAAAHGWTVSVDESPSGGARFAFTDVASA</sequence>
<evidence type="ECO:0000313" key="8">
    <source>
        <dbReference type="EMBL" id="MFC7095993.1"/>
    </source>
</evidence>
<keyword evidence="3" id="KW-0597">Phosphoprotein</keyword>
<dbReference type="Pfam" id="PF00512">
    <property type="entry name" value="HisKA"/>
    <property type="match status" value="1"/>
</dbReference>
<dbReference type="InterPro" id="IPR005467">
    <property type="entry name" value="His_kinase_dom"/>
</dbReference>
<dbReference type="SUPFAM" id="SSF55785">
    <property type="entry name" value="PYP-like sensor domain (PAS domain)"/>
    <property type="match status" value="1"/>
</dbReference>
<dbReference type="Gene3D" id="1.10.287.130">
    <property type="match status" value="1"/>
</dbReference>
<evidence type="ECO:0000256" key="6">
    <source>
        <dbReference type="ARBA" id="ARBA00023012"/>
    </source>
</evidence>
<keyword evidence="4" id="KW-0808">Transferase</keyword>
<evidence type="ECO:0000256" key="3">
    <source>
        <dbReference type="ARBA" id="ARBA00022553"/>
    </source>
</evidence>
<dbReference type="GO" id="GO:0000160">
    <property type="term" value="P:phosphorelay signal transduction system"/>
    <property type="evidence" value="ECO:0007669"/>
    <property type="project" value="UniProtKB-KW"/>
</dbReference>
<dbReference type="Pfam" id="PF01590">
    <property type="entry name" value="GAF"/>
    <property type="match status" value="1"/>
</dbReference>
<protein>
    <recommendedName>
        <fullName evidence="2">histidine kinase</fullName>
        <ecNumber evidence="2">2.7.13.3</ecNumber>
    </recommendedName>
</protein>
<dbReference type="Gene3D" id="3.30.565.10">
    <property type="entry name" value="Histidine kinase-like ATPase, C-terminal domain"/>
    <property type="match status" value="1"/>
</dbReference>
<dbReference type="SMART" id="SM00065">
    <property type="entry name" value="GAF"/>
    <property type="match status" value="1"/>
</dbReference>
<dbReference type="CDD" id="cd00130">
    <property type="entry name" value="PAS"/>
    <property type="match status" value="1"/>
</dbReference>